<keyword evidence="6" id="KW-1185">Reference proteome</keyword>
<organism evidence="5 6">
    <name type="scientific">Aureococcus anophagefferens</name>
    <name type="common">Harmful bloom alga</name>
    <dbReference type="NCBI Taxonomy" id="44056"/>
    <lineage>
        <taxon>Eukaryota</taxon>
        <taxon>Sar</taxon>
        <taxon>Stramenopiles</taxon>
        <taxon>Ochrophyta</taxon>
        <taxon>Pelagophyceae</taxon>
        <taxon>Pelagomonadales</taxon>
        <taxon>Pelagomonadaceae</taxon>
        <taxon>Aureococcus</taxon>
    </lineage>
</organism>
<dbReference type="EMBL" id="JBBJCI010000208">
    <property type="protein sequence ID" value="KAK7240922.1"/>
    <property type="molecule type" value="Genomic_DNA"/>
</dbReference>
<dbReference type="Proteomes" id="UP001363151">
    <property type="component" value="Unassembled WGS sequence"/>
</dbReference>
<dbReference type="PANTHER" id="PTHR11474:SF126">
    <property type="entry name" value="TYROSINASE-LIKE PROTEIN TYR-1-RELATED"/>
    <property type="match status" value="1"/>
</dbReference>
<evidence type="ECO:0000313" key="5">
    <source>
        <dbReference type="EMBL" id="KAK7240922.1"/>
    </source>
</evidence>
<dbReference type="PRINTS" id="PR00092">
    <property type="entry name" value="TYROSINASE"/>
</dbReference>
<proteinExistence type="predicted"/>
<evidence type="ECO:0000313" key="6">
    <source>
        <dbReference type="Proteomes" id="UP001363151"/>
    </source>
</evidence>
<dbReference type="PANTHER" id="PTHR11474">
    <property type="entry name" value="TYROSINASE FAMILY MEMBER"/>
    <property type="match status" value="1"/>
</dbReference>
<name>A0ABR1FXH8_AURAN</name>
<feature type="domain" description="Tyrosinase copper-binding" evidence="4">
    <location>
        <begin position="330"/>
        <end position="341"/>
    </location>
</feature>
<keyword evidence="2" id="KW-0186">Copper</keyword>
<evidence type="ECO:0000256" key="3">
    <source>
        <dbReference type="SAM" id="SignalP"/>
    </source>
</evidence>
<dbReference type="InterPro" id="IPR008922">
    <property type="entry name" value="Di-copper_centre_dom_sf"/>
</dbReference>
<dbReference type="PROSITE" id="PS00498">
    <property type="entry name" value="TYROSINASE_2"/>
    <property type="match status" value="1"/>
</dbReference>
<dbReference type="Gene3D" id="1.10.1280.10">
    <property type="entry name" value="Di-copper center containing domain from catechol oxidase"/>
    <property type="match status" value="1"/>
</dbReference>
<comment type="caution">
    <text evidence="5">The sequence shown here is derived from an EMBL/GenBank/DDBJ whole genome shotgun (WGS) entry which is preliminary data.</text>
</comment>
<feature type="chain" id="PRO_5047521558" description="Tyrosinase copper-binding domain-containing protein" evidence="3">
    <location>
        <begin position="17"/>
        <end position="721"/>
    </location>
</feature>
<evidence type="ECO:0000256" key="1">
    <source>
        <dbReference type="ARBA" id="ARBA00022723"/>
    </source>
</evidence>
<gene>
    <name evidence="5" type="ORF">SO694_00055280</name>
</gene>
<dbReference type="InterPro" id="IPR002227">
    <property type="entry name" value="Tyrosinase_Cu-bd"/>
</dbReference>
<evidence type="ECO:0000256" key="2">
    <source>
        <dbReference type="ARBA" id="ARBA00023008"/>
    </source>
</evidence>
<sequence>MAAQLLALAALRLATAAHLIPLDAIGYLTSGRGPPCGSAALPCPPCDAPARASQRARRNLLTLDRAARDRVYAAMDVTKALDQRSGEKKYGPDFRSWDGMVLKHAAATLDPRGDQGHGSPAYVTFHRLFLLEYERSLLAVDPAVGGLPYLDLTDPKAFALFGADDLGATVGAGGIDGYFAHWRVGNFSDARAAARTDFDFGGWAGDGDGALRAGRVPPATRAVTRYARCVEYQANADDAKRCHGAADFADWYHSAYHCVMTMRDKAAVESGALAGVRPQFVTTGALHFEGHTWLGSADGDQGYGCDASDVFGERTVAVGDFWDHRTSPNDPVFYFYHANLDRLQTAWTVSGPAKNATRATYFDFQAKSDGVQGTALTDVVAAAWPYASDLIDAPGRGNVTHADALCRLAPAAAPYAYDALPAYDGNACLSASSPPPIKSYHVHPVFDGADPAAVALALDLWQRFADFSRVVLRAYDDATPVCAFGHQTPGPDGYAKICPFPGHAGPFQPWSGDGLFGGAQYAFFVPLVHAVAAENWWRQRARPPVHFLFHGNTGCADNDHGEWAVKSEHYPVFNQSTAMLYGCHEGPPACELSLVEYESARGGCLAFGSGAPGLAPCARALDYGNGATMWRETTSYAAGRDVLAAWRDPAACVAAAPGVSLAACDSADDQFAWRGARVLAWNASAGALAHGSGRCLGVVGGGLALVACDDARGAWTRTFLN</sequence>
<accession>A0ABR1FXH8</accession>
<reference evidence="5 6" key="1">
    <citation type="submission" date="2024-03" db="EMBL/GenBank/DDBJ databases">
        <title>Aureococcus anophagefferens CCMP1851 and Kratosvirus quantuckense: Draft genome of a second virus-susceptible host strain in the model system.</title>
        <authorList>
            <person name="Chase E."/>
            <person name="Truchon A.R."/>
            <person name="Schepens W."/>
            <person name="Wilhelm S.W."/>
        </authorList>
    </citation>
    <scope>NUCLEOTIDE SEQUENCE [LARGE SCALE GENOMIC DNA]</scope>
    <source>
        <strain evidence="5 6">CCMP1851</strain>
    </source>
</reference>
<dbReference type="InterPro" id="IPR050316">
    <property type="entry name" value="Tyrosinase/Hemocyanin"/>
</dbReference>
<keyword evidence="1" id="KW-0479">Metal-binding</keyword>
<keyword evidence="3" id="KW-0732">Signal</keyword>
<evidence type="ECO:0000259" key="4">
    <source>
        <dbReference type="PROSITE" id="PS00498"/>
    </source>
</evidence>
<feature type="signal peptide" evidence="3">
    <location>
        <begin position="1"/>
        <end position="16"/>
    </location>
</feature>
<dbReference type="Pfam" id="PF00264">
    <property type="entry name" value="Tyrosinase"/>
    <property type="match status" value="1"/>
</dbReference>
<dbReference type="SUPFAM" id="SSF48056">
    <property type="entry name" value="Di-copper centre-containing domain"/>
    <property type="match status" value="1"/>
</dbReference>
<protein>
    <recommendedName>
        <fullName evidence="4">Tyrosinase copper-binding domain-containing protein</fullName>
    </recommendedName>
</protein>